<dbReference type="GeneID" id="19978224"/>
<keyword evidence="4" id="KW-1185">Reference proteome</keyword>
<proteinExistence type="predicted"/>
<dbReference type="InParanoid" id="W2S5Y3"/>
<dbReference type="RefSeq" id="XP_008713776.1">
    <property type="nucleotide sequence ID" value="XM_008715554.1"/>
</dbReference>
<keyword evidence="2" id="KW-0812">Transmembrane</keyword>
<dbReference type="STRING" id="1220924.W2S5Y3"/>
<gene>
    <name evidence="3" type="ORF">HMPREF1541_10885</name>
</gene>
<dbReference type="EMBL" id="KB822716">
    <property type="protein sequence ID" value="ETN44020.1"/>
    <property type="molecule type" value="Genomic_DNA"/>
</dbReference>
<accession>W2S5Y3</accession>
<dbReference type="eggNOG" id="ENOG502SNJQ">
    <property type="taxonomic scope" value="Eukaryota"/>
</dbReference>
<keyword evidence="2" id="KW-0472">Membrane</keyword>
<name>W2S5Y3_CYPE1</name>
<dbReference type="VEuPathDB" id="FungiDB:HMPREF1541_10885"/>
<feature type="region of interest" description="Disordered" evidence="1">
    <location>
        <begin position="1"/>
        <end position="41"/>
    </location>
</feature>
<evidence type="ECO:0000313" key="4">
    <source>
        <dbReference type="Proteomes" id="UP000030752"/>
    </source>
</evidence>
<evidence type="ECO:0000256" key="1">
    <source>
        <dbReference type="SAM" id="MobiDB-lite"/>
    </source>
</evidence>
<feature type="compositionally biased region" description="Polar residues" evidence="1">
    <location>
        <begin position="1"/>
        <end position="11"/>
    </location>
</feature>
<dbReference type="InterPro" id="IPR046536">
    <property type="entry name" value="DUF6601"/>
</dbReference>
<dbReference type="Pfam" id="PF20246">
    <property type="entry name" value="DUF6601"/>
    <property type="match status" value="1"/>
</dbReference>
<dbReference type="PANTHER" id="PTHR34414">
    <property type="entry name" value="HET DOMAIN-CONTAINING PROTEIN-RELATED"/>
    <property type="match status" value="1"/>
</dbReference>
<dbReference type="AlphaFoldDB" id="W2S5Y3"/>
<dbReference type="PANTHER" id="PTHR34414:SF1">
    <property type="entry name" value="SUBTILISIN-LIKE SERINE PROTEASE"/>
    <property type="match status" value="1"/>
</dbReference>
<reference evidence="3 4" key="1">
    <citation type="submission" date="2013-03" db="EMBL/GenBank/DDBJ databases">
        <title>The Genome Sequence of Phialophora europaea CBS 101466.</title>
        <authorList>
            <consortium name="The Broad Institute Genomics Platform"/>
            <person name="Cuomo C."/>
            <person name="de Hoog S."/>
            <person name="Gorbushina A."/>
            <person name="Walker B."/>
            <person name="Young S.K."/>
            <person name="Zeng Q."/>
            <person name="Gargeya S."/>
            <person name="Fitzgerald M."/>
            <person name="Haas B."/>
            <person name="Abouelleil A."/>
            <person name="Allen A.W."/>
            <person name="Alvarado L."/>
            <person name="Arachchi H.M."/>
            <person name="Berlin A.M."/>
            <person name="Chapman S.B."/>
            <person name="Gainer-Dewar J."/>
            <person name="Goldberg J."/>
            <person name="Griggs A."/>
            <person name="Gujja S."/>
            <person name="Hansen M."/>
            <person name="Howarth C."/>
            <person name="Imamovic A."/>
            <person name="Ireland A."/>
            <person name="Larimer J."/>
            <person name="McCowan C."/>
            <person name="Murphy C."/>
            <person name="Pearson M."/>
            <person name="Poon T.W."/>
            <person name="Priest M."/>
            <person name="Roberts A."/>
            <person name="Saif S."/>
            <person name="Shea T."/>
            <person name="Sisk P."/>
            <person name="Sykes S."/>
            <person name="Wortman J."/>
            <person name="Nusbaum C."/>
            <person name="Birren B."/>
        </authorList>
    </citation>
    <scope>NUCLEOTIDE SEQUENCE [LARGE SCALE GENOMIC DNA]</scope>
    <source>
        <strain evidence="3 4">CBS 101466</strain>
    </source>
</reference>
<keyword evidence="2" id="KW-1133">Transmembrane helix</keyword>
<organism evidence="3 4">
    <name type="scientific">Cyphellophora europaea (strain CBS 101466)</name>
    <name type="common">Phialophora europaea</name>
    <dbReference type="NCBI Taxonomy" id="1220924"/>
    <lineage>
        <taxon>Eukaryota</taxon>
        <taxon>Fungi</taxon>
        <taxon>Dikarya</taxon>
        <taxon>Ascomycota</taxon>
        <taxon>Pezizomycotina</taxon>
        <taxon>Eurotiomycetes</taxon>
        <taxon>Chaetothyriomycetidae</taxon>
        <taxon>Chaetothyriales</taxon>
        <taxon>Cyphellophoraceae</taxon>
        <taxon>Cyphellophora</taxon>
    </lineage>
</organism>
<feature type="transmembrane region" description="Helical" evidence="2">
    <location>
        <begin position="269"/>
        <end position="295"/>
    </location>
</feature>
<feature type="transmembrane region" description="Helical" evidence="2">
    <location>
        <begin position="315"/>
        <end position="343"/>
    </location>
</feature>
<dbReference type="HOGENOM" id="CLU_043687_1_0_1"/>
<protein>
    <submittedName>
        <fullName evidence="3">Uncharacterized protein</fullName>
    </submittedName>
</protein>
<evidence type="ECO:0000256" key="2">
    <source>
        <dbReference type="SAM" id="Phobius"/>
    </source>
</evidence>
<dbReference type="OrthoDB" id="5086500at2759"/>
<dbReference type="Proteomes" id="UP000030752">
    <property type="component" value="Unassembled WGS sequence"/>
</dbReference>
<evidence type="ECO:0000313" key="3">
    <source>
        <dbReference type="EMBL" id="ETN44020.1"/>
    </source>
</evidence>
<sequence>MASSATPLSDTNSHDDSTAAVLPFPVKSPGQSIAELDDPEHPEKDYGELAGFERKDEVATYVSQELHTPILEELYPRLWIVARKTSSNIDPLHLQIIKGRQILLTENPQLHLLWKYNYVYIKPLPEWLLDQRVWRQYLSPLDAGYHGHLGHADKGRNPGSPSAVHWPHQRQAATGFLRSYAFLVQHQSDFGIAIDHKLLPSSLDWRTWTRFIVHFKRKQDHEVSQRYQYGQLRLSRLHWAVRIFGPSTAPSRWFYYLPHWSTTPYLTSILAPLAFVFATLSVVLSAMQVVVGLPADALDLSGVDDAGLERMRQAFWVSSISLILAMLLVWTLAISIPFGVLLWQLRWGYANRNKDQSR</sequence>